<name>A0A0B7FHB1_THACB</name>
<feature type="compositionally biased region" description="Basic and acidic residues" evidence="1">
    <location>
        <begin position="1"/>
        <end position="16"/>
    </location>
</feature>
<dbReference type="InterPro" id="IPR045338">
    <property type="entry name" value="DUF6535"/>
</dbReference>
<sequence>MIRPRAKVEDELESRNGESIALGPGSESMNKIRISGNDGLEPSLAALRGGFDEYGSELARDGRIWSTYVREAERWDEDMVDGWNRSLDVILVFAALFSAISTAFLIESAKNLQPDPTETVLHEVASLLRFQILNETSPTEPGFTPSLAAVWVNALWFLSLGLSVSVSLVAMLAKQWCYSYMSGRTGQPHVQARSRQRRLDGLEHWKMPEILAFLPTLMHLSLVLFFVGLTIYLWDIHIGVAIPVLCITALTFIFYATTTILPLGNAYCPYNTPLSHYIDVALRKILSPFRNLGFTHRFLVPVTQYDSDAAADLTNNLSDHVTSRALGWLITHSQDERSVDLALQAIAGADTRMPVQPLIDSNVVARLATRFMACFSHSSKIKLAGTTLPQVASLYGRALTLVMSCAPDQMAVASELKGVTGTAPDRRPLLMDAGFSCLYDDYMVRTNSNVAAFGAASMGIWREFWTQVEWTWPKAPITTSYNLLKKHTQGELTLHSSAVVALVNTISLEAARWFDPRYVQDRGHVAMVLVKMLAQTSLNSFDPVRRAIAVALVSFTLAIHDYPGGTSKPSAESRMRRAQTVIRMYEAGPHRDDDYNELLVFGVLGLLRDPRSYDFDSEQVAEIAALLRTTFKTDTNSAPLPFLPPSFNLDDHLVKTVLVYLAPPSRGNHHINELARTELLKILTLPSHLWAHNEECYRTIADTLLHAKTAELKLGCMAAIDSQWMHTPVTLLLRVLFNKGVFQKFVDIMNSNHPVLTPMVMIQLRNMVIQTLNHTPNTDPEKPAPDVRFPLECIEHSGLFSALASLFAAPYKTSLVGPHHVEIWFQPLEALSREFPRDVLDSEVLSIMAGFYESTVRGPVVGSRPRLIQTGSGRPTTADRLRAMNQGCMIASRGSIVI</sequence>
<gene>
    <name evidence="4" type="ORF">RSOLAG1IB_01575</name>
</gene>
<evidence type="ECO:0000256" key="1">
    <source>
        <dbReference type="SAM" id="MobiDB-lite"/>
    </source>
</evidence>
<feature type="region of interest" description="Disordered" evidence="1">
    <location>
        <begin position="1"/>
        <end position="24"/>
    </location>
</feature>
<organism evidence="4 5">
    <name type="scientific">Thanatephorus cucumeris (strain AG1-IB / isolate 7/3/14)</name>
    <name type="common">Lettuce bottom rot fungus</name>
    <name type="synonym">Rhizoctonia solani</name>
    <dbReference type="NCBI Taxonomy" id="1108050"/>
    <lineage>
        <taxon>Eukaryota</taxon>
        <taxon>Fungi</taxon>
        <taxon>Dikarya</taxon>
        <taxon>Basidiomycota</taxon>
        <taxon>Agaricomycotina</taxon>
        <taxon>Agaricomycetes</taxon>
        <taxon>Cantharellales</taxon>
        <taxon>Ceratobasidiaceae</taxon>
        <taxon>Rhizoctonia</taxon>
        <taxon>Rhizoctonia solani AG-1</taxon>
    </lineage>
</organism>
<proteinExistence type="predicted"/>
<dbReference type="OrthoDB" id="3185525at2759"/>
<reference evidence="4 5" key="1">
    <citation type="submission" date="2014-11" db="EMBL/GenBank/DDBJ databases">
        <authorList>
            <person name="Wibberg Daniel"/>
        </authorList>
    </citation>
    <scope>NUCLEOTIDE SEQUENCE [LARGE SCALE GENOMIC DNA]</scope>
    <source>
        <strain evidence="4">Rhizoctonia solani AG1-IB 7/3/14</strain>
    </source>
</reference>
<evidence type="ECO:0000313" key="5">
    <source>
        <dbReference type="Proteomes" id="UP000059188"/>
    </source>
</evidence>
<protein>
    <recommendedName>
        <fullName evidence="3">DUF6535 domain-containing protein</fullName>
    </recommendedName>
</protein>
<feature type="transmembrane region" description="Helical" evidence="2">
    <location>
        <begin position="148"/>
        <end position="173"/>
    </location>
</feature>
<dbReference type="Proteomes" id="UP000059188">
    <property type="component" value="Unassembled WGS sequence"/>
</dbReference>
<keyword evidence="2" id="KW-1133">Transmembrane helix</keyword>
<keyword evidence="2" id="KW-0472">Membrane</keyword>
<dbReference type="AlphaFoldDB" id="A0A0B7FHB1"/>
<keyword evidence="5" id="KW-1185">Reference proteome</keyword>
<evidence type="ECO:0000259" key="3">
    <source>
        <dbReference type="Pfam" id="PF20153"/>
    </source>
</evidence>
<feature type="transmembrane region" description="Helical" evidence="2">
    <location>
        <begin position="240"/>
        <end position="261"/>
    </location>
</feature>
<dbReference type="Pfam" id="PF20153">
    <property type="entry name" value="DUF6535"/>
    <property type="match status" value="1"/>
</dbReference>
<keyword evidence="2" id="KW-0812">Transmembrane</keyword>
<evidence type="ECO:0000313" key="4">
    <source>
        <dbReference type="EMBL" id="CEL55563.1"/>
    </source>
</evidence>
<dbReference type="STRING" id="1108050.A0A0B7FHB1"/>
<feature type="domain" description="DUF6535" evidence="3">
    <location>
        <begin position="65"/>
        <end position="234"/>
    </location>
</feature>
<feature type="transmembrane region" description="Helical" evidence="2">
    <location>
        <begin position="210"/>
        <end position="234"/>
    </location>
</feature>
<dbReference type="EMBL" id="LN679101">
    <property type="protein sequence ID" value="CEL55563.1"/>
    <property type="molecule type" value="Genomic_DNA"/>
</dbReference>
<evidence type="ECO:0000256" key="2">
    <source>
        <dbReference type="SAM" id="Phobius"/>
    </source>
</evidence>
<accession>A0A0B7FHB1</accession>